<comment type="cofactor">
    <cofactor evidence="1">
        <name>Ca(2+)</name>
        <dbReference type="ChEBI" id="CHEBI:29108"/>
    </cofactor>
</comment>
<dbReference type="AlphaFoldDB" id="A0A1S4EA64"/>
<dbReference type="GO" id="GO:0016042">
    <property type="term" value="P:lipid catabolic process"/>
    <property type="evidence" value="ECO:0007669"/>
    <property type="project" value="UniProtKB-KW"/>
</dbReference>
<comment type="subcellular location">
    <subcellularLocation>
        <location evidence="2">Secreted</location>
    </subcellularLocation>
</comment>
<dbReference type="InterPro" id="IPR033113">
    <property type="entry name" value="PLA2_histidine"/>
</dbReference>
<dbReference type="GO" id="GO:0005576">
    <property type="term" value="C:extracellular region"/>
    <property type="evidence" value="ECO:0007669"/>
    <property type="project" value="UniProtKB-SubCell"/>
</dbReference>
<keyword evidence="8" id="KW-0732">Signal</keyword>
<dbReference type="Pfam" id="PF05826">
    <property type="entry name" value="Phospholip_A2_2"/>
    <property type="match status" value="1"/>
</dbReference>
<dbReference type="PROSITE" id="PS00118">
    <property type="entry name" value="PA2_HIS"/>
    <property type="match status" value="1"/>
</dbReference>
<accession>A0A1S4EA64</accession>
<dbReference type="PaxDb" id="121845-A0A1S4EA64"/>
<evidence type="ECO:0000256" key="5">
    <source>
        <dbReference type="ARBA" id="ARBA00022963"/>
    </source>
</evidence>
<dbReference type="GO" id="GO:0050482">
    <property type="term" value="P:arachidonate secretion"/>
    <property type="evidence" value="ECO:0007669"/>
    <property type="project" value="InterPro"/>
</dbReference>
<keyword evidence="6" id="KW-0443">Lipid metabolism</keyword>
<evidence type="ECO:0000256" key="4">
    <source>
        <dbReference type="ARBA" id="ARBA00022525"/>
    </source>
</evidence>
<gene>
    <name evidence="11" type="primary">LOC108252218</name>
</gene>
<evidence type="ECO:0000256" key="2">
    <source>
        <dbReference type="ARBA" id="ARBA00004613"/>
    </source>
</evidence>
<protein>
    <recommendedName>
        <fullName evidence="3">phospholipase A2</fullName>
        <ecNumber evidence="3">3.1.1.4</ecNumber>
    </recommendedName>
    <alternativeName>
        <fullName evidence="7">Phosphatidylcholine 2-acylhydrolase</fullName>
    </alternativeName>
</protein>
<dbReference type="PANTHER" id="PTHR12253">
    <property type="entry name" value="RH14732P"/>
    <property type="match status" value="1"/>
</dbReference>
<reference evidence="11" key="1">
    <citation type="submission" date="2025-08" db="UniProtKB">
        <authorList>
            <consortium name="RefSeq"/>
        </authorList>
    </citation>
    <scope>IDENTIFICATION</scope>
</reference>
<keyword evidence="10" id="KW-1185">Reference proteome</keyword>
<organism evidence="10 11">
    <name type="scientific">Diaphorina citri</name>
    <name type="common">Asian citrus psyllid</name>
    <dbReference type="NCBI Taxonomy" id="121845"/>
    <lineage>
        <taxon>Eukaryota</taxon>
        <taxon>Metazoa</taxon>
        <taxon>Ecdysozoa</taxon>
        <taxon>Arthropoda</taxon>
        <taxon>Hexapoda</taxon>
        <taxon>Insecta</taxon>
        <taxon>Pterygota</taxon>
        <taxon>Neoptera</taxon>
        <taxon>Paraneoptera</taxon>
        <taxon>Hemiptera</taxon>
        <taxon>Sternorrhyncha</taxon>
        <taxon>Psylloidea</taxon>
        <taxon>Psyllidae</taxon>
        <taxon>Diaphorininae</taxon>
        <taxon>Diaphorina</taxon>
    </lineage>
</organism>
<dbReference type="InterPro" id="IPR016090">
    <property type="entry name" value="PLA2-like_dom"/>
</dbReference>
<dbReference type="KEGG" id="dci:108252218"/>
<dbReference type="GO" id="GO:0006644">
    <property type="term" value="P:phospholipid metabolic process"/>
    <property type="evidence" value="ECO:0007669"/>
    <property type="project" value="InterPro"/>
</dbReference>
<dbReference type="Gene3D" id="1.20.90.10">
    <property type="entry name" value="Phospholipase A2 domain"/>
    <property type="match status" value="1"/>
</dbReference>
<dbReference type="Proteomes" id="UP000079169">
    <property type="component" value="Unplaced"/>
</dbReference>
<evidence type="ECO:0000256" key="3">
    <source>
        <dbReference type="ARBA" id="ARBA00013278"/>
    </source>
</evidence>
<dbReference type="RefSeq" id="XP_017298994.1">
    <property type="nucleotide sequence ID" value="XM_017443505.1"/>
</dbReference>
<evidence type="ECO:0000256" key="7">
    <source>
        <dbReference type="ARBA" id="ARBA00029903"/>
    </source>
</evidence>
<dbReference type="GO" id="GO:0004623">
    <property type="term" value="F:phospholipase A2 activity"/>
    <property type="evidence" value="ECO:0007669"/>
    <property type="project" value="UniProtKB-EC"/>
</dbReference>
<dbReference type="GeneID" id="108252218"/>
<proteinExistence type="predicted"/>
<keyword evidence="5" id="KW-0442">Lipid degradation</keyword>
<dbReference type="STRING" id="121845.A0A1S4EA64"/>
<sequence>MKSIRALPVSVLLIFVFISSVRGFDQSYYKNAYNHNKYNYLKGNNNNKYSNFNSNEDSYRSDKSDLIFPGTKWCGAGDIATDYNDLGTNVETDKCCRDHDHCSEYILAKSSLHGLDTFSGLALFPAWLGFEHSTS</sequence>
<evidence type="ECO:0000313" key="10">
    <source>
        <dbReference type="Proteomes" id="UP000079169"/>
    </source>
</evidence>
<evidence type="ECO:0000313" key="11">
    <source>
        <dbReference type="RefSeq" id="XP_017298994.1"/>
    </source>
</evidence>
<feature type="signal peptide" evidence="8">
    <location>
        <begin position="1"/>
        <end position="23"/>
    </location>
</feature>
<dbReference type="EC" id="3.1.1.4" evidence="3"/>
<evidence type="ECO:0000259" key="9">
    <source>
        <dbReference type="Pfam" id="PF05826"/>
    </source>
</evidence>
<keyword evidence="4" id="KW-0964">Secreted</keyword>
<name>A0A1S4EA64_DIACI</name>
<evidence type="ECO:0000256" key="8">
    <source>
        <dbReference type="SAM" id="SignalP"/>
    </source>
</evidence>
<feature type="chain" id="PRO_5010197445" description="phospholipase A2" evidence="8">
    <location>
        <begin position="24"/>
        <end position="135"/>
    </location>
</feature>
<evidence type="ECO:0000256" key="1">
    <source>
        <dbReference type="ARBA" id="ARBA00001913"/>
    </source>
</evidence>
<feature type="domain" description="Phospholipase A2-like central" evidence="9">
    <location>
        <begin position="67"/>
        <end position="116"/>
    </location>
</feature>
<evidence type="ECO:0000256" key="6">
    <source>
        <dbReference type="ARBA" id="ARBA00023098"/>
    </source>
</evidence>
<dbReference type="InterPro" id="IPR036444">
    <property type="entry name" value="PLipase_A2_dom_sf"/>
</dbReference>
<dbReference type="SUPFAM" id="SSF48619">
    <property type="entry name" value="Phospholipase A2, PLA2"/>
    <property type="match status" value="1"/>
</dbReference>